<name>A0ABN2NF19_9PSEU</name>
<dbReference type="EMBL" id="BAAAQK010000019">
    <property type="protein sequence ID" value="GAA1865431.1"/>
    <property type="molecule type" value="Genomic_DNA"/>
</dbReference>
<dbReference type="SUPFAM" id="SSF88946">
    <property type="entry name" value="Sigma2 domain of RNA polymerase sigma factors"/>
    <property type="match status" value="1"/>
</dbReference>
<proteinExistence type="predicted"/>
<keyword evidence="3" id="KW-1185">Reference proteome</keyword>
<evidence type="ECO:0000313" key="3">
    <source>
        <dbReference type="Proteomes" id="UP001500449"/>
    </source>
</evidence>
<evidence type="ECO:0000256" key="1">
    <source>
        <dbReference type="SAM" id="MobiDB-lite"/>
    </source>
</evidence>
<dbReference type="InterPro" id="IPR013325">
    <property type="entry name" value="RNA_pol_sigma_r2"/>
</dbReference>
<evidence type="ECO:0000313" key="2">
    <source>
        <dbReference type="EMBL" id="GAA1865431.1"/>
    </source>
</evidence>
<dbReference type="Proteomes" id="UP001500449">
    <property type="component" value="Unassembled WGS sequence"/>
</dbReference>
<comment type="caution">
    <text evidence="2">The sequence shown here is derived from an EMBL/GenBank/DDBJ whole genome shotgun (WGS) entry which is preliminary data.</text>
</comment>
<feature type="compositionally biased region" description="Basic and acidic residues" evidence="1">
    <location>
        <begin position="1"/>
        <end position="14"/>
    </location>
</feature>
<reference evidence="2 3" key="1">
    <citation type="journal article" date="2019" name="Int. J. Syst. Evol. Microbiol.">
        <title>The Global Catalogue of Microorganisms (GCM) 10K type strain sequencing project: providing services to taxonomists for standard genome sequencing and annotation.</title>
        <authorList>
            <consortium name="The Broad Institute Genomics Platform"/>
            <consortium name="The Broad Institute Genome Sequencing Center for Infectious Disease"/>
            <person name="Wu L."/>
            <person name="Ma J."/>
        </authorList>
    </citation>
    <scope>NUCLEOTIDE SEQUENCE [LARGE SCALE GENOMIC DNA]</scope>
    <source>
        <strain evidence="2 3">JCM 16009</strain>
    </source>
</reference>
<dbReference type="RefSeq" id="WP_344422429.1">
    <property type="nucleotide sequence ID" value="NZ_BAAAQK010000019.1"/>
</dbReference>
<accession>A0ABN2NF19</accession>
<evidence type="ECO:0008006" key="4">
    <source>
        <dbReference type="Google" id="ProtNLM"/>
    </source>
</evidence>
<dbReference type="Gene3D" id="1.10.1740.10">
    <property type="match status" value="1"/>
</dbReference>
<protein>
    <recommendedName>
        <fullName evidence="4">RNA polymerase sigma-70 region 2 domain-containing protein</fullName>
    </recommendedName>
</protein>
<gene>
    <name evidence="2" type="ORF">GCM10009836_52250</name>
</gene>
<feature type="region of interest" description="Disordered" evidence="1">
    <location>
        <begin position="1"/>
        <end position="50"/>
    </location>
</feature>
<sequence>MTSREGPDLGDRHGRSSGRRVPQGARDPGTGRVRPRTGRGPADRVPRYFRPGEAGELDRLLRAAADGDVPAFGRLYDRTIALAYALARAATPDARTADLLVERIYQDVWSSAAGDGRSAGALDLLLAAVRRATAPPP</sequence>
<organism evidence="2 3">
    <name type="scientific">Pseudonocardia ailaonensis</name>
    <dbReference type="NCBI Taxonomy" id="367279"/>
    <lineage>
        <taxon>Bacteria</taxon>
        <taxon>Bacillati</taxon>
        <taxon>Actinomycetota</taxon>
        <taxon>Actinomycetes</taxon>
        <taxon>Pseudonocardiales</taxon>
        <taxon>Pseudonocardiaceae</taxon>
        <taxon>Pseudonocardia</taxon>
    </lineage>
</organism>